<evidence type="ECO:0000256" key="3">
    <source>
        <dbReference type="ARBA" id="ARBA00005784"/>
    </source>
</evidence>
<comment type="function">
    <text evidence="1 6">Hydrolyzes acetyl esters in homogalacturonan regions of pectin. In type I primary cell wall, galacturonic acid residues of pectin can be acetylated at the O-2 and O-3 positions. Decreasing the degree of acetylation of pectin gels in vitro alters their physical properties.</text>
</comment>
<reference evidence="7" key="1">
    <citation type="journal article" date="2014" name="Nat. Commun.">
        <title>The tobacco genome sequence and its comparison with those of tomato and potato.</title>
        <authorList>
            <person name="Sierro N."/>
            <person name="Battey J.N."/>
            <person name="Ouadi S."/>
            <person name="Bakaher N."/>
            <person name="Bovet L."/>
            <person name="Willig A."/>
            <person name="Goepfert S."/>
            <person name="Peitsch M.C."/>
            <person name="Ivanov N.V."/>
        </authorList>
    </citation>
    <scope>NUCLEOTIDE SEQUENCE [LARGE SCALE GENOMIC DNA]</scope>
</reference>
<dbReference type="Proteomes" id="UP000790787">
    <property type="component" value="Chromosome 1"/>
</dbReference>
<protein>
    <recommendedName>
        <fullName evidence="6">Pectin acetylesterase</fullName>
        <ecNumber evidence="6">3.1.1.-</ecNumber>
    </recommendedName>
</protein>
<evidence type="ECO:0000256" key="4">
    <source>
        <dbReference type="ARBA" id="ARBA00022512"/>
    </source>
</evidence>
<gene>
    <name evidence="8" type="primary">LOC107772777</name>
</gene>
<keyword evidence="5 6" id="KW-0961">Cell wall biogenesis/degradation</keyword>
<name>A0A1S3Y711_TOBAC</name>
<keyword evidence="7" id="KW-1185">Reference proteome</keyword>
<organism evidence="7 8">
    <name type="scientific">Nicotiana tabacum</name>
    <name type="common">Common tobacco</name>
    <dbReference type="NCBI Taxonomy" id="4097"/>
    <lineage>
        <taxon>Eukaryota</taxon>
        <taxon>Viridiplantae</taxon>
        <taxon>Streptophyta</taxon>
        <taxon>Embryophyta</taxon>
        <taxon>Tracheophyta</taxon>
        <taxon>Spermatophyta</taxon>
        <taxon>Magnoliopsida</taxon>
        <taxon>eudicotyledons</taxon>
        <taxon>Gunneridae</taxon>
        <taxon>Pentapetalae</taxon>
        <taxon>asterids</taxon>
        <taxon>lamiids</taxon>
        <taxon>Solanales</taxon>
        <taxon>Solanaceae</taxon>
        <taxon>Nicotianoideae</taxon>
        <taxon>Nicotianeae</taxon>
        <taxon>Nicotiana</taxon>
    </lineage>
</organism>
<evidence type="ECO:0000256" key="5">
    <source>
        <dbReference type="ARBA" id="ARBA00023316"/>
    </source>
</evidence>
<dbReference type="Pfam" id="PF03283">
    <property type="entry name" value="PAE"/>
    <property type="match status" value="1"/>
</dbReference>
<dbReference type="RefSeq" id="XP_016447737.1">
    <property type="nucleotide sequence ID" value="XM_016592251.1"/>
</dbReference>
<reference evidence="8" key="2">
    <citation type="submission" date="2025-08" db="UniProtKB">
        <authorList>
            <consortium name="RefSeq"/>
        </authorList>
    </citation>
    <scope>IDENTIFICATION</scope>
    <source>
        <tissue evidence="8">Leaf</tissue>
    </source>
</reference>
<dbReference type="GO" id="GO:0009505">
    <property type="term" value="C:plant-type cell wall"/>
    <property type="evidence" value="ECO:0000318"/>
    <property type="project" value="GO_Central"/>
</dbReference>
<accession>A0A1S3Y711</accession>
<proteinExistence type="inferred from homology"/>
<comment type="subcellular location">
    <subcellularLocation>
        <location evidence="2 6">Secreted</location>
        <location evidence="2 6">Cell wall</location>
    </subcellularLocation>
</comment>
<evidence type="ECO:0000313" key="8">
    <source>
        <dbReference type="RefSeq" id="XP_016447737.1"/>
    </source>
</evidence>
<dbReference type="OMA" id="IKHILAP"/>
<dbReference type="GO" id="GO:0052793">
    <property type="term" value="F:pectin acetylesterase activity"/>
    <property type="evidence" value="ECO:0000318"/>
    <property type="project" value="GO_Central"/>
</dbReference>
<evidence type="ECO:0000256" key="2">
    <source>
        <dbReference type="ARBA" id="ARBA00004191"/>
    </source>
</evidence>
<dbReference type="KEGG" id="nta:107772777"/>
<dbReference type="PANTHER" id="PTHR21562:SF65">
    <property type="entry name" value="PECTIN ACETYLESTERASE"/>
    <property type="match status" value="1"/>
</dbReference>
<evidence type="ECO:0000313" key="7">
    <source>
        <dbReference type="Proteomes" id="UP000790787"/>
    </source>
</evidence>
<keyword evidence="4 6" id="KW-0134">Cell wall</keyword>
<dbReference type="GO" id="GO:0071555">
    <property type="term" value="P:cell wall organization"/>
    <property type="evidence" value="ECO:0000318"/>
    <property type="project" value="GO_Central"/>
</dbReference>
<keyword evidence="6" id="KW-0964">Secreted</keyword>
<dbReference type="PaxDb" id="4097-A0A1S3Y711"/>
<dbReference type="AlphaFoldDB" id="A0A1S3Y711"/>
<dbReference type="GeneID" id="107772777"/>
<evidence type="ECO:0000256" key="6">
    <source>
        <dbReference type="RuleBase" id="RU363114"/>
    </source>
</evidence>
<dbReference type="PANTHER" id="PTHR21562">
    <property type="entry name" value="NOTUM-RELATED"/>
    <property type="match status" value="1"/>
</dbReference>
<keyword evidence="6" id="KW-0378">Hydrolase</keyword>
<sequence>MMQELGVLQMQGSSSMGGQSLALWIFKRCMRTLLLYMDQQRICLQLVRLQWNQCFFPQNVVPYIQTPIFIIYSAYDSWQINNILVPEYLDPQRVWDPCKKQISNCTFSQRLIIQAFGLEFLKVFEGLTPSFTRGYFITSCHSHGAILSTNPRLLHKTLAEAVGDWYFDRAGFKHIDPYPCARDCK</sequence>
<dbReference type="EC" id="3.1.1.-" evidence="6"/>
<dbReference type="RefSeq" id="XP_016447737.1">
    <property type="nucleotide sequence ID" value="XM_016592251.2"/>
</dbReference>
<comment type="similarity">
    <text evidence="3 6">Belongs to the pectinacetylesterase family.</text>
</comment>
<dbReference type="InterPro" id="IPR004963">
    <property type="entry name" value="PAE/NOTUM"/>
</dbReference>
<evidence type="ECO:0000256" key="1">
    <source>
        <dbReference type="ARBA" id="ARBA00003534"/>
    </source>
</evidence>
<dbReference type="OrthoDB" id="1302326at2759"/>